<dbReference type="PANTHER" id="PTHR10334">
    <property type="entry name" value="CYSTEINE-RICH SECRETORY PROTEIN-RELATED"/>
    <property type="match status" value="1"/>
</dbReference>
<accession>A0AAD9N0L3</accession>
<evidence type="ECO:0000259" key="2">
    <source>
        <dbReference type="SMART" id="SM00198"/>
    </source>
</evidence>
<proteinExistence type="predicted"/>
<dbReference type="PRINTS" id="PR00837">
    <property type="entry name" value="V5TPXLIKE"/>
</dbReference>
<dbReference type="Gene3D" id="3.40.33.10">
    <property type="entry name" value="CAP"/>
    <property type="match status" value="1"/>
</dbReference>
<keyword evidence="1" id="KW-0732">Signal</keyword>
<feature type="chain" id="PRO_5042292756" description="SCP domain-containing protein" evidence="1">
    <location>
        <begin position="27"/>
        <end position="166"/>
    </location>
</feature>
<dbReference type="SMART" id="SM00198">
    <property type="entry name" value="SCP"/>
    <property type="match status" value="1"/>
</dbReference>
<dbReference type="InterPro" id="IPR035940">
    <property type="entry name" value="CAP_sf"/>
</dbReference>
<organism evidence="3 4">
    <name type="scientific">Paralvinella palmiformis</name>
    <dbReference type="NCBI Taxonomy" id="53620"/>
    <lineage>
        <taxon>Eukaryota</taxon>
        <taxon>Metazoa</taxon>
        <taxon>Spiralia</taxon>
        <taxon>Lophotrochozoa</taxon>
        <taxon>Annelida</taxon>
        <taxon>Polychaeta</taxon>
        <taxon>Sedentaria</taxon>
        <taxon>Canalipalpata</taxon>
        <taxon>Terebellida</taxon>
        <taxon>Terebelliformia</taxon>
        <taxon>Alvinellidae</taxon>
        <taxon>Paralvinella</taxon>
    </lineage>
</organism>
<protein>
    <recommendedName>
        <fullName evidence="2">SCP domain-containing protein</fullName>
    </recommendedName>
</protein>
<evidence type="ECO:0000256" key="1">
    <source>
        <dbReference type="SAM" id="SignalP"/>
    </source>
</evidence>
<dbReference type="Proteomes" id="UP001208570">
    <property type="component" value="Unassembled WGS sequence"/>
</dbReference>
<dbReference type="InterPro" id="IPR001283">
    <property type="entry name" value="CRISP-related"/>
</dbReference>
<comment type="caution">
    <text evidence="3">The sequence shown here is derived from an EMBL/GenBank/DDBJ whole genome shotgun (WGS) entry which is preliminary data.</text>
</comment>
<feature type="domain" description="SCP" evidence="2">
    <location>
        <begin position="49"/>
        <end position="165"/>
    </location>
</feature>
<dbReference type="EMBL" id="JAODUP010000434">
    <property type="protein sequence ID" value="KAK2149844.1"/>
    <property type="molecule type" value="Genomic_DNA"/>
</dbReference>
<dbReference type="SUPFAM" id="SSF55797">
    <property type="entry name" value="PR-1-like"/>
    <property type="match status" value="1"/>
</dbReference>
<gene>
    <name evidence="3" type="ORF">LSH36_434g00051</name>
</gene>
<evidence type="ECO:0000313" key="3">
    <source>
        <dbReference type="EMBL" id="KAK2149844.1"/>
    </source>
</evidence>
<dbReference type="AlphaFoldDB" id="A0AAD9N0L3"/>
<name>A0AAD9N0L3_9ANNE</name>
<reference evidence="3" key="1">
    <citation type="journal article" date="2023" name="Mol. Biol. Evol.">
        <title>Third-Generation Sequencing Reveals the Adaptive Role of the Epigenome in Three Deep-Sea Polychaetes.</title>
        <authorList>
            <person name="Perez M."/>
            <person name="Aroh O."/>
            <person name="Sun Y."/>
            <person name="Lan Y."/>
            <person name="Juniper S.K."/>
            <person name="Young C.R."/>
            <person name="Angers B."/>
            <person name="Qian P.Y."/>
        </authorList>
    </citation>
    <scope>NUCLEOTIDE SEQUENCE</scope>
    <source>
        <strain evidence="3">P08H-3</strain>
    </source>
</reference>
<evidence type="ECO:0000313" key="4">
    <source>
        <dbReference type="Proteomes" id="UP001208570"/>
    </source>
</evidence>
<dbReference type="InterPro" id="IPR014044">
    <property type="entry name" value="CAP_dom"/>
</dbReference>
<sequence length="166" mass="19157">MFLQRSFMSCSSWIVLIYVFAEIAETTSNSTNPPHRAKRSAPGSRLTYEERVDFLKAHNNFRRNVSPTASDMEFMVWHDELADMAQEWADGCDWKHGQPDRDPKPFDHIGQNLYVSTASEVTGTKSTTSWYNEVSDYTYSSNSCEENKVCGHYTQVRHILYHIVDC</sequence>
<feature type="signal peptide" evidence="1">
    <location>
        <begin position="1"/>
        <end position="26"/>
    </location>
</feature>
<keyword evidence="4" id="KW-1185">Reference proteome</keyword>
<dbReference type="Pfam" id="PF00188">
    <property type="entry name" value="CAP"/>
    <property type="match status" value="1"/>
</dbReference>